<dbReference type="AlphaFoldDB" id="A0A0A8ZEW8"/>
<name>A0A0A8ZEW8_ARUDO</name>
<sequence>MIELKKTIGIIIPWNLVTCLQIYSETARKFFRKICDTRWRWLAFLS</sequence>
<evidence type="ECO:0000313" key="1">
    <source>
        <dbReference type="EMBL" id="JAD33417.1"/>
    </source>
</evidence>
<proteinExistence type="predicted"/>
<accession>A0A0A8ZEW8</accession>
<organism evidence="1">
    <name type="scientific">Arundo donax</name>
    <name type="common">Giant reed</name>
    <name type="synonym">Donax arundinaceus</name>
    <dbReference type="NCBI Taxonomy" id="35708"/>
    <lineage>
        <taxon>Eukaryota</taxon>
        <taxon>Viridiplantae</taxon>
        <taxon>Streptophyta</taxon>
        <taxon>Embryophyta</taxon>
        <taxon>Tracheophyta</taxon>
        <taxon>Spermatophyta</taxon>
        <taxon>Magnoliopsida</taxon>
        <taxon>Liliopsida</taxon>
        <taxon>Poales</taxon>
        <taxon>Poaceae</taxon>
        <taxon>PACMAD clade</taxon>
        <taxon>Arundinoideae</taxon>
        <taxon>Arundineae</taxon>
        <taxon>Arundo</taxon>
    </lineage>
</organism>
<protein>
    <submittedName>
        <fullName evidence="1">Uncharacterized protein</fullName>
    </submittedName>
</protein>
<dbReference type="EMBL" id="GBRH01264478">
    <property type="protein sequence ID" value="JAD33417.1"/>
    <property type="molecule type" value="Transcribed_RNA"/>
</dbReference>
<reference evidence="1" key="2">
    <citation type="journal article" date="2015" name="Data Brief">
        <title>Shoot transcriptome of the giant reed, Arundo donax.</title>
        <authorList>
            <person name="Barrero R.A."/>
            <person name="Guerrero F.D."/>
            <person name="Moolhuijzen P."/>
            <person name="Goolsby J.A."/>
            <person name="Tidwell J."/>
            <person name="Bellgard S.E."/>
            <person name="Bellgard M.I."/>
        </authorList>
    </citation>
    <scope>NUCLEOTIDE SEQUENCE</scope>
    <source>
        <tissue evidence="1">Shoot tissue taken approximately 20 cm above the soil surface</tissue>
    </source>
</reference>
<reference evidence="1" key="1">
    <citation type="submission" date="2014-09" db="EMBL/GenBank/DDBJ databases">
        <authorList>
            <person name="Magalhaes I.L.F."/>
            <person name="Oliveira U."/>
            <person name="Santos F.R."/>
            <person name="Vidigal T.H.D.A."/>
            <person name="Brescovit A.D."/>
            <person name="Santos A.J."/>
        </authorList>
    </citation>
    <scope>NUCLEOTIDE SEQUENCE</scope>
    <source>
        <tissue evidence="1">Shoot tissue taken approximately 20 cm above the soil surface</tissue>
    </source>
</reference>